<evidence type="ECO:0000313" key="1">
    <source>
        <dbReference type="EMBL" id="GBH10129.1"/>
    </source>
</evidence>
<dbReference type="AlphaFoldDB" id="A0A2V0QAX3"/>
<organism evidence="1 2">
    <name type="scientific">Pseudomonas syringae pv. actinidiae</name>
    <dbReference type="NCBI Taxonomy" id="103796"/>
    <lineage>
        <taxon>Bacteria</taxon>
        <taxon>Pseudomonadati</taxon>
        <taxon>Pseudomonadota</taxon>
        <taxon>Gammaproteobacteria</taxon>
        <taxon>Pseudomonadales</taxon>
        <taxon>Pseudomonadaceae</taxon>
        <taxon>Pseudomonas</taxon>
        <taxon>Pseudomonas syringae</taxon>
    </lineage>
</organism>
<dbReference type="Proteomes" id="UP000247480">
    <property type="component" value="Unassembled WGS sequence"/>
</dbReference>
<dbReference type="EMBL" id="BGJZ01000170">
    <property type="protein sequence ID" value="GBH10129.1"/>
    <property type="molecule type" value="Genomic_DNA"/>
</dbReference>
<protein>
    <submittedName>
        <fullName evidence="1">Carbamoylphosphate synthase small subunit</fullName>
    </submittedName>
</protein>
<proteinExistence type="predicted"/>
<reference evidence="1 2" key="1">
    <citation type="submission" date="2018-04" db="EMBL/GenBank/DDBJ databases">
        <title>Draft genome sequence of Pseudomonas syringae pv. actinidiae biovar 1 strains isolated from kiwifruit in Kagawa prefecture.</title>
        <authorList>
            <person name="Tabuchi M."/>
            <person name="Saito M."/>
            <person name="Fujiwara S."/>
            <person name="Sasa N."/>
            <person name="Akimitsu K."/>
            <person name="Gomi K."/>
            <person name="Konishi-Sugita S."/>
            <person name="Hamano K."/>
            <person name="Kataoka I."/>
        </authorList>
    </citation>
    <scope>NUCLEOTIDE SEQUENCE [LARGE SCALE GENOMIC DNA]</scope>
    <source>
        <strain evidence="1 2">MAFF212206</strain>
    </source>
</reference>
<accession>A0A2V0QAX3</accession>
<evidence type="ECO:0000313" key="2">
    <source>
        <dbReference type="Proteomes" id="UP000247480"/>
    </source>
</evidence>
<comment type="caution">
    <text evidence="1">The sequence shown here is derived from an EMBL/GenBank/DDBJ whole genome shotgun (WGS) entry which is preliminary data.</text>
</comment>
<gene>
    <name evidence="1" type="ORF">KPSA1_03539</name>
</gene>
<name>A0A2V0QAX3_PSESF</name>
<sequence>MLRHIGHHRRPTFNYKKLRYSPFKELTNADLLFSPSPTLAAGDRHMADHFLSNTSFFVCDSS</sequence>